<comment type="caution">
    <text evidence="1">The sequence shown here is derived from an EMBL/GenBank/DDBJ whole genome shotgun (WGS) entry which is preliminary data.</text>
</comment>
<organism evidence="1 2">
    <name type="scientific">Papaver nudicaule</name>
    <name type="common">Iceland poppy</name>
    <dbReference type="NCBI Taxonomy" id="74823"/>
    <lineage>
        <taxon>Eukaryota</taxon>
        <taxon>Viridiplantae</taxon>
        <taxon>Streptophyta</taxon>
        <taxon>Embryophyta</taxon>
        <taxon>Tracheophyta</taxon>
        <taxon>Spermatophyta</taxon>
        <taxon>Magnoliopsida</taxon>
        <taxon>Ranunculales</taxon>
        <taxon>Papaveraceae</taxon>
        <taxon>Papaveroideae</taxon>
        <taxon>Papaver</taxon>
    </lineage>
</organism>
<name>A0AA41UYE4_PAPNU</name>
<evidence type="ECO:0000313" key="1">
    <source>
        <dbReference type="EMBL" id="MCL7025009.1"/>
    </source>
</evidence>
<dbReference type="AlphaFoldDB" id="A0AA41UYE4"/>
<dbReference type="InterPro" id="IPR036890">
    <property type="entry name" value="HATPase_C_sf"/>
</dbReference>
<protein>
    <submittedName>
        <fullName evidence="1">Uncharacterized protein</fullName>
    </submittedName>
</protein>
<dbReference type="PANTHER" id="PTHR32387">
    <property type="entry name" value="WU:FJ29H11"/>
    <property type="match status" value="1"/>
</dbReference>
<keyword evidence="2" id="KW-1185">Reference proteome</keyword>
<dbReference type="PANTHER" id="PTHR32387:SF0">
    <property type="entry name" value="PROTEIN NO VEIN"/>
    <property type="match status" value="1"/>
</dbReference>
<dbReference type="InterPro" id="IPR052957">
    <property type="entry name" value="Auxin_embryo_med"/>
</dbReference>
<accession>A0AA41UYE4</accession>
<dbReference type="Proteomes" id="UP001177140">
    <property type="component" value="Unassembled WGS sequence"/>
</dbReference>
<proteinExistence type="predicted"/>
<dbReference type="GO" id="GO:0009793">
    <property type="term" value="P:embryo development ending in seed dormancy"/>
    <property type="evidence" value="ECO:0007669"/>
    <property type="project" value="TreeGrafter"/>
</dbReference>
<dbReference type="GO" id="GO:0048364">
    <property type="term" value="P:root development"/>
    <property type="evidence" value="ECO:0007669"/>
    <property type="project" value="TreeGrafter"/>
</dbReference>
<dbReference type="Gene3D" id="3.30.565.10">
    <property type="entry name" value="Histidine kinase-like ATPase, C-terminal domain"/>
    <property type="match status" value="1"/>
</dbReference>
<dbReference type="GO" id="GO:0010305">
    <property type="term" value="P:leaf vascular tissue pattern formation"/>
    <property type="evidence" value="ECO:0007669"/>
    <property type="project" value="TreeGrafter"/>
</dbReference>
<dbReference type="EMBL" id="JAJJMA010040629">
    <property type="protein sequence ID" value="MCL7025009.1"/>
    <property type="molecule type" value="Genomic_DNA"/>
</dbReference>
<reference evidence="1" key="1">
    <citation type="submission" date="2022-03" db="EMBL/GenBank/DDBJ databases">
        <title>A functionally conserved STORR gene fusion in Papaver species that diverged 16.8 million years ago.</title>
        <authorList>
            <person name="Catania T."/>
        </authorList>
    </citation>
    <scope>NUCLEOTIDE SEQUENCE</scope>
    <source>
        <strain evidence="1">S-191538</strain>
    </source>
</reference>
<sequence length="111" mass="12527">MDLKEVFNKVINNICARLPSKRDGVEDATLVIESIRRGEFGLEPSLSHAETGMLEKHHARLGRALHCLSQELYSQDSHFLLELVQNADDNVYSESTKPTLFSFFSKLASFS</sequence>
<evidence type="ECO:0000313" key="2">
    <source>
        <dbReference type="Proteomes" id="UP001177140"/>
    </source>
</evidence>
<gene>
    <name evidence="1" type="ORF">MKW94_030026</name>
</gene>
<dbReference type="GO" id="GO:0005634">
    <property type="term" value="C:nucleus"/>
    <property type="evidence" value="ECO:0007669"/>
    <property type="project" value="TreeGrafter"/>
</dbReference>